<proteinExistence type="predicted"/>
<dbReference type="AlphaFoldDB" id="A0A026W880"/>
<feature type="region of interest" description="Disordered" evidence="1">
    <location>
        <begin position="95"/>
        <end position="124"/>
    </location>
</feature>
<evidence type="ECO:0000313" key="2">
    <source>
        <dbReference type="EMBL" id="EZA52317.1"/>
    </source>
</evidence>
<reference evidence="2 3" key="1">
    <citation type="journal article" date="2014" name="Curr. Biol.">
        <title>The genome of the clonal raider ant Cerapachys biroi.</title>
        <authorList>
            <person name="Oxley P.R."/>
            <person name="Ji L."/>
            <person name="Fetter-Pruneda I."/>
            <person name="McKenzie S.K."/>
            <person name="Li C."/>
            <person name="Hu H."/>
            <person name="Zhang G."/>
            <person name="Kronauer D.J."/>
        </authorList>
    </citation>
    <scope>NUCLEOTIDE SEQUENCE [LARGE SCALE GENOMIC DNA]</scope>
</reference>
<gene>
    <name evidence="2" type="ORF">X777_08987</name>
</gene>
<accession>A0A026W880</accession>
<protein>
    <submittedName>
        <fullName evidence="2">Uncharacterized protein</fullName>
    </submittedName>
</protein>
<keyword evidence="3" id="KW-1185">Reference proteome</keyword>
<sequence length="181" mass="19327">MRSLAVAARSSARTHARENTSVNPFPYLRGSKATHSSIIPWHMCVEHQRSETRAVPPAAGLGGQSAMSPPWRVSTKVAVACTHGTVTDSDFIPAERLDTRSQKSPSEKAPITKKKSVRRDNAVGPGSSVAAVVHRNSQHCPSALFTARFVTCLSRCLRRAPPPFSIPAGVVSHVGGGKGRE</sequence>
<dbReference type="EMBL" id="KK107347">
    <property type="protein sequence ID" value="EZA52317.1"/>
    <property type="molecule type" value="Genomic_DNA"/>
</dbReference>
<evidence type="ECO:0000313" key="3">
    <source>
        <dbReference type="Proteomes" id="UP000053097"/>
    </source>
</evidence>
<organism evidence="2 3">
    <name type="scientific">Ooceraea biroi</name>
    <name type="common">Clonal raider ant</name>
    <name type="synonym">Cerapachys biroi</name>
    <dbReference type="NCBI Taxonomy" id="2015173"/>
    <lineage>
        <taxon>Eukaryota</taxon>
        <taxon>Metazoa</taxon>
        <taxon>Ecdysozoa</taxon>
        <taxon>Arthropoda</taxon>
        <taxon>Hexapoda</taxon>
        <taxon>Insecta</taxon>
        <taxon>Pterygota</taxon>
        <taxon>Neoptera</taxon>
        <taxon>Endopterygota</taxon>
        <taxon>Hymenoptera</taxon>
        <taxon>Apocrita</taxon>
        <taxon>Aculeata</taxon>
        <taxon>Formicoidea</taxon>
        <taxon>Formicidae</taxon>
        <taxon>Dorylinae</taxon>
        <taxon>Ooceraea</taxon>
    </lineage>
</organism>
<name>A0A026W880_OOCBI</name>
<evidence type="ECO:0000256" key="1">
    <source>
        <dbReference type="SAM" id="MobiDB-lite"/>
    </source>
</evidence>
<dbReference type="Proteomes" id="UP000053097">
    <property type="component" value="Unassembled WGS sequence"/>
</dbReference>